<gene>
    <name evidence="4" type="ORF">SAMN05216268_1448</name>
</gene>
<dbReference type="InterPro" id="IPR050789">
    <property type="entry name" value="Diverse_Enzym_Activities"/>
</dbReference>
<dbReference type="GO" id="GO:0016787">
    <property type="term" value="F:hydrolase activity"/>
    <property type="evidence" value="ECO:0007669"/>
    <property type="project" value="UniProtKB-KW"/>
</dbReference>
<dbReference type="Pfam" id="PF00144">
    <property type="entry name" value="Beta-lactamase"/>
    <property type="match status" value="1"/>
</dbReference>
<proteinExistence type="predicted"/>
<dbReference type="InterPro" id="IPR001466">
    <property type="entry name" value="Beta-lactam-related"/>
</dbReference>
<feature type="compositionally biased region" description="Polar residues" evidence="2">
    <location>
        <begin position="296"/>
        <end position="305"/>
    </location>
</feature>
<evidence type="ECO:0000313" key="4">
    <source>
        <dbReference type="EMBL" id="SHN34342.1"/>
    </source>
</evidence>
<accession>A0A9X8N9L0</accession>
<name>A0A9X8N9L0_9ACTN</name>
<feature type="region of interest" description="Disordered" evidence="2">
    <location>
        <begin position="277"/>
        <end position="305"/>
    </location>
</feature>
<evidence type="ECO:0000313" key="5">
    <source>
        <dbReference type="Proteomes" id="UP000184388"/>
    </source>
</evidence>
<dbReference type="AlphaFoldDB" id="A0A9X8N9L0"/>
<dbReference type="EMBL" id="FRBK01000044">
    <property type="protein sequence ID" value="SHN34342.1"/>
    <property type="molecule type" value="Genomic_DNA"/>
</dbReference>
<dbReference type="PANTHER" id="PTHR43283:SF11">
    <property type="entry name" value="BETA-LACTAMASE-RELATED DOMAIN-CONTAINING PROTEIN"/>
    <property type="match status" value="1"/>
</dbReference>
<reference evidence="5" key="1">
    <citation type="submission" date="2016-11" db="EMBL/GenBank/DDBJ databases">
        <authorList>
            <person name="Jaros S."/>
            <person name="Januszkiewicz K."/>
            <person name="Wedrychowicz H."/>
        </authorList>
    </citation>
    <scope>NUCLEOTIDE SEQUENCE [LARGE SCALE GENOMIC DNA]</scope>
    <source>
        <strain evidence="5">CGMCC 4.3555</strain>
    </source>
</reference>
<dbReference type="InterPro" id="IPR012338">
    <property type="entry name" value="Beta-lactam/transpept-like"/>
</dbReference>
<keyword evidence="1" id="KW-0378">Hydrolase</keyword>
<dbReference type="PANTHER" id="PTHR43283">
    <property type="entry name" value="BETA-LACTAMASE-RELATED"/>
    <property type="match status" value="1"/>
</dbReference>
<dbReference type="Proteomes" id="UP000184388">
    <property type="component" value="Unassembled WGS sequence"/>
</dbReference>
<feature type="domain" description="Beta-lactamase-related" evidence="3">
    <location>
        <begin position="9"/>
        <end position="259"/>
    </location>
</feature>
<comment type="caution">
    <text evidence="4">The sequence shown here is derived from an EMBL/GenBank/DDBJ whole genome shotgun (WGS) entry which is preliminary data.</text>
</comment>
<sequence length="319" mass="34166">MTLGINSIDKLLHNGVRDNVYPGAVWAIGDAAGTKANGAVGCLDPMQPDHPMRLDTIFDVASLAKILAVWASIGTLVEDGKLQLDQSLGGFWSEVEGRPLGQVTAHHLLTHTACLPLRANLKNLYGTDAQDIRDGVLHEALHRPPGEVVVKYTDRAALILGYLAEHISGQRLDQLARTRIWRSLGMAETSFGPLPTQPAKRCPPTEMNEANGLHLKGTTHGFSARLLDGICGIAGVFSLLQSLASFLRRMLDPMAAPEQPGFSPDWVTESLQIHTGEERQSGACSGTQPPARIRHQTTSGCTTASPALACGSHRRKAAG</sequence>
<dbReference type="SUPFAM" id="SSF56601">
    <property type="entry name" value="beta-lactamase/transpeptidase-like"/>
    <property type="match status" value="1"/>
</dbReference>
<evidence type="ECO:0000256" key="1">
    <source>
        <dbReference type="ARBA" id="ARBA00022801"/>
    </source>
</evidence>
<evidence type="ECO:0000256" key="2">
    <source>
        <dbReference type="SAM" id="MobiDB-lite"/>
    </source>
</evidence>
<dbReference type="Gene3D" id="3.40.710.10">
    <property type="entry name" value="DD-peptidase/beta-lactamase superfamily"/>
    <property type="match status" value="1"/>
</dbReference>
<protein>
    <submittedName>
        <fullName evidence="4">Beta-lactamase</fullName>
    </submittedName>
</protein>
<evidence type="ECO:0000259" key="3">
    <source>
        <dbReference type="Pfam" id="PF00144"/>
    </source>
</evidence>
<organism evidence="4 5">
    <name type="scientific">Streptomyces yunnanensis</name>
    <dbReference type="NCBI Taxonomy" id="156453"/>
    <lineage>
        <taxon>Bacteria</taxon>
        <taxon>Bacillati</taxon>
        <taxon>Actinomycetota</taxon>
        <taxon>Actinomycetes</taxon>
        <taxon>Kitasatosporales</taxon>
        <taxon>Streptomycetaceae</taxon>
        <taxon>Streptomyces</taxon>
    </lineage>
</organism>